<sequence length="98" mass="10696">MVGLKLSMAEVDRGFVTLVASDHSGFEVCNPNGHWYLADAGSCPDVLLLSTGRALSCYCWSTAKFSAKSAMTRDKYPDRIPVIVEKAGRTDVPKIDEK</sequence>
<protein>
    <submittedName>
        <fullName evidence="2">Uncharacterized protein</fullName>
    </submittedName>
</protein>
<evidence type="ECO:0000313" key="2">
    <source>
        <dbReference type="EMBL" id="CAD6220109.1"/>
    </source>
</evidence>
<dbReference type="Pfam" id="PF02991">
    <property type="entry name" value="ATG8"/>
    <property type="match status" value="1"/>
</dbReference>
<organism evidence="2 3">
    <name type="scientific">Miscanthus lutarioriparius</name>
    <dbReference type="NCBI Taxonomy" id="422564"/>
    <lineage>
        <taxon>Eukaryota</taxon>
        <taxon>Viridiplantae</taxon>
        <taxon>Streptophyta</taxon>
        <taxon>Embryophyta</taxon>
        <taxon>Tracheophyta</taxon>
        <taxon>Spermatophyta</taxon>
        <taxon>Magnoliopsida</taxon>
        <taxon>Liliopsida</taxon>
        <taxon>Poales</taxon>
        <taxon>Poaceae</taxon>
        <taxon>PACMAD clade</taxon>
        <taxon>Panicoideae</taxon>
        <taxon>Andropogonodae</taxon>
        <taxon>Andropogoneae</taxon>
        <taxon>Saccharinae</taxon>
        <taxon>Miscanthus</taxon>
    </lineage>
</organism>
<keyword evidence="3" id="KW-1185">Reference proteome</keyword>
<accession>A0A811NDE5</accession>
<keyword evidence="1" id="KW-0833">Ubl conjugation pathway</keyword>
<reference evidence="2" key="1">
    <citation type="submission" date="2020-10" db="EMBL/GenBank/DDBJ databases">
        <authorList>
            <person name="Han B."/>
            <person name="Lu T."/>
            <person name="Zhao Q."/>
            <person name="Huang X."/>
            <person name="Zhao Y."/>
        </authorList>
    </citation>
    <scope>NUCLEOTIDE SEQUENCE</scope>
</reference>
<dbReference type="AlphaFoldDB" id="A0A811NDE5"/>
<name>A0A811NDE5_9POAL</name>
<comment type="caution">
    <text evidence="2">The sequence shown here is derived from an EMBL/GenBank/DDBJ whole genome shotgun (WGS) entry which is preliminary data.</text>
</comment>
<dbReference type="OrthoDB" id="6738456at2759"/>
<dbReference type="EMBL" id="CAJGYO010000003">
    <property type="protein sequence ID" value="CAD6220109.1"/>
    <property type="molecule type" value="Genomic_DNA"/>
</dbReference>
<proteinExistence type="predicted"/>
<evidence type="ECO:0000256" key="1">
    <source>
        <dbReference type="ARBA" id="ARBA00022786"/>
    </source>
</evidence>
<dbReference type="Gene3D" id="3.10.20.90">
    <property type="entry name" value="Phosphatidylinositol 3-kinase Catalytic Subunit, Chain A, domain 1"/>
    <property type="match status" value="1"/>
</dbReference>
<dbReference type="InterPro" id="IPR004241">
    <property type="entry name" value="Atg8-like"/>
</dbReference>
<evidence type="ECO:0000313" key="3">
    <source>
        <dbReference type="Proteomes" id="UP000604825"/>
    </source>
</evidence>
<dbReference type="Proteomes" id="UP000604825">
    <property type="component" value="Unassembled WGS sequence"/>
</dbReference>
<gene>
    <name evidence="2" type="ORF">NCGR_LOCUS13683</name>
</gene>